<dbReference type="EMBL" id="FZOQ01000041">
    <property type="protein sequence ID" value="SNT29180.1"/>
    <property type="molecule type" value="Genomic_DNA"/>
</dbReference>
<keyword evidence="1" id="KW-0472">Membrane</keyword>
<sequence>MRLSVSTVALLQGLFWLLTGVWPLVHLPSFIWVTGPKEDVWLLYTVSVLIISIGAVLTAAGLRKTVTAEIKWLGVLGAAGLIGIDLRYALADVIRDVYLLDAVVEAGIILLWLLAGGRGLRSVNRERSL</sequence>
<evidence type="ECO:0000256" key="1">
    <source>
        <dbReference type="SAM" id="Phobius"/>
    </source>
</evidence>
<reference evidence="3" key="1">
    <citation type="submission" date="2017-06" db="EMBL/GenBank/DDBJ databases">
        <authorList>
            <person name="Varghese N."/>
            <person name="Submissions S."/>
        </authorList>
    </citation>
    <scope>NUCLEOTIDE SEQUENCE [LARGE SCALE GENOMIC DNA]</scope>
    <source>
        <strain evidence="3">NKM1</strain>
    </source>
</reference>
<evidence type="ECO:0000313" key="2">
    <source>
        <dbReference type="EMBL" id="SNT29180.1"/>
    </source>
</evidence>
<dbReference type="Proteomes" id="UP000198432">
    <property type="component" value="Unassembled WGS sequence"/>
</dbReference>
<evidence type="ECO:0000313" key="3">
    <source>
        <dbReference type="Proteomes" id="UP000198432"/>
    </source>
</evidence>
<keyword evidence="1" id="KW-1133">Transmembrane helix</keyword>
<feature type="transmembrane region" description="Helical" evidence="1">
    <location>
        <begin position="97"/>
        <end position="115"/>
    </location>
</feature>
<accession>A0A239LFW3</accession>
<dbReference type="OrthoDB" id="799809at2"/>
<keyword evidence="1" id="KW-0812">Transmembrane</keyword>
<dbReference type="RefSeq" id="WP_089321825.1">
    <property type="nucleotide sequence ID" value="NZ_FZOQ01000041.1"/>
</dbReference>
<evidence type="ECO:0008006" key="4">
    <source>
        <dbReference type="Google" id="ProtNLM"/>
    </source>
</evidence>
<protein>
    <recommendedName>
        <fullName evidence="4">DUF4345 domain-containing protein</fullName>
    </recommendedName>
</protein>
<organism evidence="2 3">
    <name type="scientific">Pontibacter ummariensis</name>
    <dbReference type="NCBI Taxonomy" id="1610492"/>
    <lineage>
        <taxon>Bacteria</taxon>
        <taxon>Pseudomonadati</taxon>
        <taxon>Bacteroidota</taxon>
        <taxon>Cytophagia</taxon>
        <taxon>Cytophagales</taxon>
        <taxon>Hymenobacteraceae</taxon>
        <taxon>Pontibacter</taxon>
    </lineage>
</organism>
<feature type="transmembrane region" description="Helical" evidence="1">
    <location>
        <begin position="72"/>
        <end position="91"/>
    </location>
</feature>
<keyword evidence="3" id="KW-1185">Reference proteome</keyword>
<name>A0A239LFW3_9BACT</name>
<gene>
    <name evidence="2" type="ORF">SAMN06296052_1418</name>
</gene>
<proteinExistence type="predicted"/>
<feature type="transmembrane region" description="Helical" evidence="1">
    <location>
        <begin position="39"/>
        <end position="60"/>
    </location>
</feature>
<dbReference type="AlphaFoldDB" id="A0A239LFW3"/>